<dbReference type="InterPro" id="IPR030678">
    <property type="entry name" value="Peptide/Ni-bd"/>
</dbReference>
<evidence type="ECO:0000313" key="3">
    <source>
        <dbReference type="EMBL" id="MFB9531777.1"/>
    </source>
</evidence>
<comment type="caution">
    <text evidence="3">The sequence shown here is derived from an EMBL/GenBank/DDBJ whole genome shotgun (WGS) entry which is preliminary data.</text>
</comment>
<reference evidence="3 4" key="1">
    <citation type="submission" date="2024-09" db="EMBL/GenBank/DDBJ databases">
        <authorList>
            <person name="Sun Q."/>
            <person name="Mori K."/>
        </authorList>
    </citation>
    <scope>NUCLEOTIDE SEQUENCE [LARGE SCALE GENOMIC DNA]</scope>
    <source>
        <strain evidence="3 4">JCM 3323</strain>
    </source>
</reference>
<accession>A0ABV5Q8G3</accession>
<dbReference type="InterPro" id="IPR039424">
    <property type="entry name" value="SBP_5"/>
</dbReference>
<dbReference type="Gene3D" id="3.10.105.10">
    <property type="entry name" value="Dipeptide-binding Protein, Domain 3"/>
    <property type="match status" value="1"/>
</dbReference>
<evidence type="ECO:0000259" key="2">
    <source>
        <dbReference type="Pfam" id="PF00496"/>
    </source>
</evidence>
<dbReference type="PROSITE" id="PS51257">
    <property type="entry name" value="PROKAR_LIPOPROTEIN"/>
    <property type="match status" value="1"/>
</dbReference>
<dbReference type="PIRSF" id="PIRSF002741">
    <property type="entry name" value="MppA"/>
    <property type="match status" value="1"/>
</dbReference>
<dbReference type="Pfam" id="PF00496">
    <property type="entry name" value="SBP_bac_5"/>
    <property type="match status" value="1"/>
</dbReference>
<dbReference type="Gene3D" id="3.90.76.10">
    <property type="entry name" value="Dipeptide-binding Protein, Domain 1"/>
    <property type="match status" value="1"/>
</dbReference>
<dbReference type="EMBL" id="JBHMCE010000012">
    <property type="protein sequence ID" value="MFB9531777.1"/>
    <property type="molecule type" value="Genomic_DNA"/>
</dbReference>
<sequence length="540" mass="59148">MLRRIATLTVAAALVLSACSGGKAGESSVAADEGLLKLIGWPLTPTFVENYNPGAPTTGPLLNMMYEPLVRVDDNHMEIKPYLAESWKWSADAKTLTMKLRENATWSDGKDFTSADVKFSFETLPKKYPDLPILKPAFASLETPDPDTVVFRFDAPSRVMLSDWGWTYGLVVPEHVFATQDLTTWTNPKPVTTGPFTLERFTPQQVTLKVRHDWWGGKSKGVKSVKILASGSPEAAQSALLKDEADWANIRWADPDKQWKTKPEHQFWMATSAYFMVTFNLDTEPYDNVHVRRALYAAFDSGKLVQVLHNGIQVGNVTGMDHKTFGEALAPEFRDKLQSQDLATARSELAASGYTVSGGALVKAGKTHKLTLNGREDDATAMRVVAAQWKEALGLDVAVRTLGTSYVDQIKKGDFDLFMWQGGGCSVYCNFNALNGALTAPVGKPAADNYGRVRDAELDGLLTKLAAATSDADIQSLGWEVQRRFVDQRFNMPLGASGASVTVNTERWQFPQQSEGDYLPALGLAAQPAVAIMNLTPTGK</sequence>
<protein>
    <submittedName>
        <fullName evidence="3">ABC transporter substrate-binding protein</fullName>
    </submittedName>
</protein>
<evidence type="ECO:0000256" key="1">
    <source>
        <dbReference type="SAM" id="SignalP"/>
    </source>
</evidence>
<organism evidence="3 4">
    <name type="scientific">Nonomuraea roseola</name>
    <dbReference type="NCBI Taxonomy" id="46179"/>
    <lineage>
        <taxon>Bacteria</taxon>
        <taxon>Bacillati</taxon>
        <taxon>Actinomycetota</taxon>
        <taxon>Actinomycetes</taxon>
        <taxon>Streptosporangiales</taxon>
        <taxon>Streptosporangiaceae</taxon>
        <taxon>Nonomuraea</taxon>
    </lineage>
</organism>
<evidence type="ECO:0000313" key="4">
    <source>
        <dbReference type="Proteomes" id="UP001589646"/>
    </source>
</evidence>
<dbReference type="InterPro" id="IPR000914">
    <property type="entry name" value="SBP_5_dom"/>
</dbReference>
<keyword evidence="4" id="KW-1185">Reference proteome</keyword>
<gene>
    <name evidence="3" type="ORF">ACFFRN_34690</name>
</gene>
<keyword evidence="1" id="KW-0732">Signal</keyword>
<feature type="chain" id="PRO_5045218620" evidence="1">
    <location>
        <begin position="25"/>
        <end position="540"/>
    </location>
</feature>
<dbReference type="PANTHER" id="PTHR30290">
    <property type="entry name" value="PERIPLASMIC BINDING COMPONENT OF ABC TRANSPORTER"/>
    <property type="match status" value="1"/>
</dbReference>
<dbReference type="Proteomes" id="UP001589646">
    <property type="component" value="Unassembled WGS sequence"/>
</dbReference>
<name>A0ABV5Q8G3_9ACTN</name>
<dbReference type="SUPFAM" id="SSF53850">
    <property type="entry name" value="Periplasmic binding protein-like II"/>
    <property type="match status" value="1"/>
</dbReference>
<dbReference type="RefSeq" id="WP_346130742.1">
    <property type="nucleotide sequence ID" value="NZ_BAAAXC010000015.1"/>
</dbReference>
<dbReference type="CDD" id="cd08509">
    <property type="entry name" value="PBP2_TmCBP_oligosaccharides_like"/>
    <property type="match status" value="1"/>
</dbReference>
<feature type="domain" description="Solute-binding protein family 5" evidence="2">
    <location>
        <begin position="78"/>
        <end position="424"/>
    </location>
</feature>
<proteinExistence type="predicted"/>
<dbReference type="PANTHER" id="PTHR30290:SF16">
    <property type="entry name" value="OLIGOPEPTIDE ABC TRANSPORTER, PERIPLASMIC OLIGOPEPTIDE-BINDING PROTEIN"/>
    <property type="match status" value="1"/>
</dbReference>
<feature type="signal peptide" evidence="1">
    <location>
        <begin position="1"/>
        <end position="24"/>
    </location>
</feature>
<dbReference type="Gene3D" id="3.40.190.10">
    <property type="entry name" value="Periplasmic binding protein-like II"/>
    <property type="match status" value="1"/>
</dbReference>